<feature type="repeat" description="Filamin" evidence="1">
    <location>
        <begin position="6"/>
        <end position="58"/>
    </location>
</feature>
<organism evidence="4 7">
    <name type="scientific">Rotaria magnacalcarata</name>
    <dbReference type="NCBI Taxonomy" id="392030"/>
    <lineage>
        <taxon>Eukaryota</taxon>
        <taxon>Metazoa</taxon>
        <taxon>Spiralia</taxon>
        <taxon>Gnathifera</taxon>
        <taxon>Rotifera</taxon>
        <taxon>Eurotatoria</taxon>
        <taxon>Bdelloidea</taxon>
        <taxon>Philodinida</taxon>
        <taxon>Philodinidae</taxon>
        <taxon>Rotaria</taxon>
    </lineage>
</organism>
<evidence type="ECO:0000313" key="3">
    <source>
        <dbReference type="EMBL" id="CAF4857326.1"/>
    </source>
</evidence>
<dbReference type="Proteomes" id="UP000681720">
    <property type="component" value="Unassembled WGS sequence"/>
</dbReference>
<dbReference type="InterPro" id="IPR014756">
    <property type="entry name" value="Ig_E-set"/>
</dbReference>
<protein>
    <submittedName>
        <fullName evidence="4">Uncharacterized protein</fullName>
    </submittedName>
</protein>
<comment type="caution">
    <text evidence="4">The sequence shown here is derived from an EMBL/GenBank/DDBJ whole genome shotgun (WGS) entry which is preliminary data.</text>
</comment>
<sequence length="58" mass="6175">YDTPTSSTEKQPSIQASGPGLKDGFVNDSRNFDLNAPDAELQKLVIAIDGPSKADIQI</sequence>
<dbReference type="Gene3D" id="2.60.40.10">
    <property type="entry name" value="Immunoglobulins"/>
    <property type="match status" value="1"/>
</dbReference>
<dbReference type="EMBL" id="CAJOBH010154400">
    <property type="protein sequence ID" value="CAF4857326.1"/>
    <property type="molecule type" value="Genomic_DNA"/>
</dbReference>
<gene>
    <name evidence="3" type="ORF">BYL167_LOCUS50447</name>
    <name evidence="4" type="ORF">BYL167_LOCUS50868</name>
    <name evidence="6" type="ORF">GIL414_LOCUS59434</name>
    <name evidence="5" type="ORF">SMN809_LOCUS57433</name>
</gene>
<dbReference type="Proteomes" id="UP000676336">
    <property type="component" value="Unassembled WGS sequence"/>
</dbReference>
<proteinExistence type="predicted"/>
<feature type="compositionally biased region" description="Polar residues" evidence="2">
    <location>
        <begin position="1"/>
        <end position="16"/>
    </location>
</feature>
<evidence type="ECO:0000313" key="7">
    <source>
        <dbReference type="Proteomes" id="UP000681967"/>
    </source>
</evidence>
<accession>A0A8S3BWS9</accession>
<feature type="non-terminal residue" evidence="4">
    <location>
        <position position="58"/>
    </location>
</feature>
<dbReference type="Proteomes" id="UP000681967">
    <property type="component" value="Unassembled WGS sequence"/>
</dbReference>
<evidence type="ECO:0000313" key="6">
    <source>
        <dbReference type="EMBL" id="CAF5041008.1"/>
    </source>
</evidence>
<evidence type="ECO:0000313" key="5">
    <source>
        <dbReference type="EMBL" id="CAF5016272.1"/>
    </source>
</evidence>
<name>A0A8S3BWS9_9BILA</name>
<dbReference type="AlphaFoldDB" id="A0A8S3BWS9"/>
<evidence type="ECO:0000256" key="1">
    <source>
        <dbReference type="PROSITE-ProRule" id="PRU00087"/>
    </source>
</evidence>
<dbReference type="InterPro" id="IPR013783">
    <property type="entry name" value="Ig-like_fold"/>
</dbReference>
<feature type="region of interest" description="Disordered" evidence="2">
    <location>
        <begin position="1"/>
        <end position="29"/>
    </location>
</feature>
<dbReference type="EMBL" id="CAJOBJ010224667">
    <property type="protein sequence ID" value="CAF5041008.1"/>
    <property type="molecule type" value="Genomic_DNA"/>
</dbReference>
<dbReference type="InterPro" id="IPR017868">
    <property type="entry name" value="Filamin/ABP280_repeat-like"/>
</dbReference>
<dbReference type="EMBL" id="CAJOBI010210279">
    <property type="protein sequence ID" value="CAF5016272.1"/>
    <property type="molecule type" value="Genomic_DNA"/>
</dbReference>
<evidence type="ECO:0000313" key="4">
    <source>
        <dbReference type="EMBL" id="CAF4868870.1"/>
    </source>
</evidence>
<dbReference type="EMBL" id="CAJOBH010158015">
    <property type="protein sequence ID" value="CAF4868870.1"/>
    <property type="molecule type" value="Genomic_DNA"/>
</dbReference>
<reference evidence="4" key="1">
    <citation type="submission" date="2021-02" db="EMBL/GenBank/DDBJ databases">
        <authorList>
            <person name="Nowell W R."/>
        </authorList>
    </citation>
    <scope>NUCLEOTIDE SEQUENCE</scope>
</reference>
<dbReference type="SUPFAM" id="SSF81296">
    <property type="entry name" value="E set domains"/>
    <property type="match status" value="1"/>
</dbReference>
<dbReference type="PROSITE" id="PS50194">
    <property type="entry name" value="FILAMIN_REPEAT"/>
    <property type="match status" value="1"/>
</dbReference>
<evidence type="ECO:0000256" key="2">
    <source>
        <dbReference type="SAM" id="MobiDB-lite"/>
    </source>
</evidence>
<feature type="non-terminal residue" evidence="4">
    <location>
        <position position="1"/>
    </location>
</feature>